<gene>
    <name evidence="6" type="primary">rnfG</name>
    <name evidence="9" type="ORF">ENS41_07500</name>
</gene>
<evidence type="ECO:0000256" key="5">
    <source>
        <dbReference type="ARBA" id="ARBA00022982"/>
    </source>
</evidence>
<dbReference type="PANTHER" id="PTHR36118:SF1">
    <property type="entry name" value="ION-TRANSLOCATING OXIDOREDUCTASE COMPLEX SUBUNIT G"/>
    <property type="match status" value="1"/>
</dbReference>
<feature type="signal peptide" evidence="7">
    <location>
        <begin position="1"/>
        <end position="22"/>
    </location>
</feature>
<dbReference type="GO" id="GO:0009055">
    <property type="term" value="F:electron transfer activity"/>
    <property type="evidence" value="ECO:0007669"/>
    <property type="project" value="InterPro"/>
</dbReference>
<name>A0A7C4GG34_UNCW3</name>
<keyword evidence="6" id="KW-1133">Transmembrane helix</keyword>
<dbReference type="GO" id="GO:0005886">
    <property type="term" value="C:plasma membrane"/>
    <property type="evidence" value="ECO:0007669"/>
    <property type="project" value="UniProtKB-SubCell"/>
</dbReference>
<keyword evidence="4 6" id="KW-0288">FMN</keyword>
<evidence type="ECO:0000256" key="4">
    <source>
        <dbReference type="ARBA" id="ARBA00022643"/>
    </source>
</evidence>
<evidence type="ECO:0000256" key="3">
    <source>
        <dbReference type="ARBA" id="ARBA00022630"/>
    </source>
</evidence>
<evidence type="ECO:0000313" key="9">
    <source>
        <dbReference type="EMBL" id="HGK28781.1"/>
    </source>
</evidence>
<keyword evidence="6" id="KW-0812">Transmembrane</keyword>
<evidence type="ECO:0000259" key="8">
    <source>
        <dbReference type="SMART" id="SM00900"/>
    </source>
</evidence>
<dbReference type="InterPro" id="IPR007329">
    <property type="entry name" value="FMN-bd"/>
</dbReference>
<dbReference type="PIRSF" id="PIRSF006091">
    <property type="entry name" value="E_trnsport_RnfG"/>
    <property type="match status" value="1"/>
</dbReference>
<feature type="modified residue" description="FMN phosphoryl threonine" evidence="6">
    <location>
        <position position="158"/>
    </location>
</feature>
<accession>A0A7C4GG34</accession>
<keyword evidence="2 6" id="KW-0597">Phosphoprotein</keyword>
<keyword evidence="5 6" id="KW-0249">Electron transport</keyword>
<feature type="chain" id="PRO_5028055102" description="Ion-translocating oxidoreductase complex subunit G" evidence="7">
    <location>
        <begin position="23"/>
        <end position="181"/>
    </location>
</feature>
<dbReference type="EMBL" id="DSUT01000158">
    <property type="protein sequence ID" value="HGK28781.1"/>
    <property type="molecule type" value="Genomic_DNA"/>
</dbReference>
<comment type="caution">
    <text evidence="9">The sequence shown here is derived from an EMBL/GenBank/DDBJ whole genome shotgun (WGS) entry which is preliminary data.</text>
</comment>
<dbReference type="GO" id="GO:0010181">
    <property type="term" value="F:FMN binding"/>
    <property type="evidence" value="ECO:0007669"/>
    <property type="project" value="InterPro"/>
</dbReference>
<dbReference type="EC" id="7.-.-.-" evidence="6"/>
<sequence length="181" mass="18919">MKESRVWMVASLVLTCAVAAFALSQVYAVTRPKIDYQRKVKAVQEALAAVMPAAASFHEQEPGEMWFALDAQGNRIGTVLKAAKQGYAGPVPVTVGIGLDGRIVAVRVASASEGLKETPGLGLKATEPSFLSGFVGKTAPEVRLTRDGGAIDAITGATITSRAVADGVSEAMERHLEEPAP</sequence>
<dbReference type="SMART" id="SM00900">
    <property type="entry name" value="FMN_bind"/>
    <property type="match status" value="1"/>
</dbReference>
<reference evidence="9" key="1">
    <citation type="journal article" date="2020" name="mSystems">
        <title>Genome- and Community-Level Interaction Insights into Carbon Utilization and Element Cycling Functions of Hydrothermarchaeota in Hydrothermal Sediment.</title>
        <authorList>
            <person name="Zhou Z."/>
            <person name="Liu Y."/>
            <person name="Xu W."/>
            <person name="Pan J."/>
            <person name="Luo Z.H."/>
            <person name="Li M."/>
        </authorList>
    </citation>
    <scope>NUCLEOTIDE SEQUENCE [LARGE SCALE GENOMIC DNA]</scope>
    <source>
        <strain evidence="9">SpSt-488</strain>
    </source>
</reference>
<dbReference type="Pfam" id="PF04205">
    <property type="entry name" value="FMN_bind"/>
    <property type="match status" value="1"/>
</dbReference>
<dbReference type="AlphaFoldDB" id="A0A7C4GG34"/>
<keyword evidence="3 6" id="KW-0285">Flavoprotein</keyword>
<comment type="similarity">
    <text evidence="6">Belongs to the RnfG family.</text>
</comment>
<comment type="subcellular location">
    <subcellularLocation>
        <location evidence="6">Cell membrane</location>
        <topology evidence="6">Single-pass membrane protein</topology>
    </subcellularLocation>
</comment>
<organism evidence="9">
    <name type="scientific">candidate division WOR-3 bacterium</name>
    <dbReference type="NCBI Taxonomy" id="2052148"/>
    <lineage>
        <taxon>Bacteria</taxon>
        <taxon>Bacteria division WOR-3</taxon>
    </lineage>
</organism>
<feature type="domain" description="FMN-binding" evidence="8">
    <location>
        <begin position="86"/>
        <end position="175"/>
    </location>
</feature>
<keyword evidence="6" id="KW-1003">Cell membrane</keyword>
<protein>
    <recommendedName>
        <fullName evidence="6">Ion-translocating oxidoreductase complex subunit G</fullName>
        <ecNumber evidence="6">7.-.-.-</ecNumber>
    </recommendedName>
    <alternativeName>
        <fullName evidence="6">Rnf electron transport complex subunit G</fullName>
    </alternativeName>
</protein>
<dbReference type="GO" id="GO:0022900">
    <property type="term" value="P:electron transport chain"/>
    <property type="evidence" value="ECO:0007669"/>
    <property type="project" value="UniProtKB-UniRule"/>
</dbReference>
<keyword evidence="7" id="KW-0732">Signal</keyword>
<dbReference type="InterPro" id="IPR010209">
    <property type="entry name" value="Ion_transpt_RnfG/RsxG"/>
</dbReference>
<comment type="function">
    <text evidence="6">Part of a membrane-bound complex that couples electron transfer with translocation of ions across the membrane.</text>
</comment>
<keyword evidence="6" id="KW-0472">Membrane</keyword>
<evidence type="ECO:0000256" key="2">
    <source>
        <dbReference type="ARBA" id="ARBA00022553"/>
    </source>
</evidence>
<proteinExistence type="inferred from homology"/>
<comment type="subunit">
    <text evidence="6">The complex is composed of six subunits: RnfA, RnfB, RnfC, RnfD, RnfE and RnfG.</text>
</comment>
<evidence type="ECO:0000256" key="6">
    <source>
        <dbReference type="HAMAP-Rule" id="MF_00479"/>
    </source>
</evidence>
<keyword evidence="1 6" id="KW-0813">Transport</keyword>
<comment type="cofactor">
    <cofactor evidence="6">
        <name>FMN</name>
        <dbReference type="ChEBI" id="CHEBI:58210"/>
    </cofactor>
</comment>
<dbReference type="PANTHER" id="PTHR36118">
    <property type="entry name" value="ION-TRANSLOCATING OXIDOREDUCTASE COMPLEX SUBUNIT G"/>
    <property type="match status" value="1"/>
</dbReference>
<evidence type="ECO:0000256" key="1">
    <source>
        <dbReference type="ARBA" id="ARBA00022448"/>
    </source>
</evidence>
<dbReference type="HAMAP" id="MF_00479">
    <property type="entry name" value="RsxG_RnfG"/>
    <property type="match status" value="1"/>
</dbReference>
<evidence type="ECO:0000256" key="7">
    <source>
        <dbReference type="SAM" id="SignalP"/>
    </source>
</evidence>
<keyword evidence="6" id="KW-1278">Translocase</keyword>